<dbReference type="SUPFAM" id="SSF53850">
    <property type="entry name" value="Periplasmic binding protein-like II"/>
    <property type="match status" value="1"/>
</dbReference>
<dbReference type="AlphaFoldDB" id="A0A0F0L150"/>
<evidence type="ECO:0000313" key="3">
    <source>
        <dbReference type="Proteomes" id="UP000033725"/>
    </source>
</evidence>
<feature type="chain" id="PRO_5038543471" evidence="1">
    <location>
        <begin position="25"/>
        <end position="421"/>
    </location>
</feature>
<accession>A0A0F0L150</accession>
<dbReference type="EMBL" id="JYIV01000008">
    <property type="protein sequence ID" value="KJL26843.1"/>
    <property type="molecule type" value="Genomic_DNA"/>
</dbReference>
<name>A0A0F0L150_9MICO</name>
<dbReference type="InterPro" id="IPR006059">
    <property type="entry name" value="SBP"/>
</dbReference>
<dbReference type="PROSITE" id="PS51257">
    <property type="entry name" value="PROKAR_LIPOPROTEIN"/>
    <property type="match status" value="1"/>
</dbReference>
<sequence>MKSPRRATRLAVVATGLTAALALAGCSAPSSSTTDDGRTILSVYGWKGTEGEPANVAEINAAFEKANPDIKLEFEAIPANEAYSQRVQPELLAGDSADVLMVDSNLLATWGDSGYLADLSDAPWAADVDPAIEGFASQDGTLLAMPMEAIGVGLFSNTALLNEVGITEVPTDWDGFIAALKGLKAAGYDPITLPDKGGWTGAMALLNAAASTVDADWDEKFFAGDASFTDWKPAVEQLMALQDEGLLDWKTELGEDEWSQGAADFEAGKTGFWLQGAWNLAGVEEAGIDAQFTAWPGATSGTAPNALVFAGTMWAINDASPVKEAAEKYVEFWSEPENLAPFLEAENAISPFSDGSTPASEAAAPFTASWDAGDFRFMQTNTWMAGDVQTQLGSRLQALFLGEITTDELLDELDSLAKTEN</sequence>
<organism evidence="2 3">
    <name type="scientific">Microbacterium oxydans</name>
    <dbReference type="NCBI Taxonomy" id="82380"/>
    <lineage>
        <taxon>Bacteria</taxon>
        <taxon>Bacillati</taxon>
        <taxon>Actinomycetota</taxon>
        <taxon>Actinomycetes</taxon>
        <taxon>Micrococcales</taxon>
        <taxon>Microbacteriaceae</taxon>
        <taxon>Microbacterium</taxon>
    </lineage>
</organism>
<proteinExistence type="predicted"/>
<reference evidence="2 3" key="1">
    <citation type="submission" date="2015-02" db="EMBL/GenBank/DDBJ databases">
        <title>Draft genome sequences of ten Microbacterium spp. with emphasis on heavy metal contaminated environments.</title>
        <authorList>
            <person name="Corretto E."/>
        </authorList>
    </citation>
    <scope>NUCLEOTIDE SEQUENCE [LARGE SCALE GENOMIC DNA]</scope>
    <source>
        <strain evidence="2 3">BEL163</strain>
    </source>
</reference>
<dbReference type="Pfam" id="PF01547">
    <property type="entry name" value="SBP_bac_1"/>
    <property type="match status" value="1"/>
</dbReference>
<dbReference type="PANTHER" id="PTHR43649">
    <property type="entry name" value="ARABINOSE-BINDING PROTEIN-RELATED"/>
    <property type="match status" value="1"/>
</dbReference>
<comment type="caution">
    <text evidence="2">The sequence shown here is derived from an EMBL/GenBank/DDBJ whole genome shotgun (WGS) entry which is preliminary data.</text>
</comment>
<feature type="signal peptide" evidence="1">
    <location>
        <begin position="1"/>
        <end position="24"/>
    </location>
</feature>
<dbReference type="PATRIC" id="fig|82380.10.peg.102"/>
<protein>
    <submittedName>
        <fullName evidence="2">Multiple sugar-binding protein</fullName>
    </submittedName>
</protein>
<keyword evidence="1" id="KW-0732">Signal</keyword>
<evidence type="ECO:0000256" key="1">
    <source>
        <dbReference type="SAM" id="SignalP"/>
    </source>
</evidence>
<dbReference type="PANTHER" id="PTHR43649:SF12">
    <property type="entry name" value="DIACETYLCHITOBIOSE BINDING PROTEIN DASA"/>
    <property type="match status" value="1"/>
</dbReference>
<dbReference type="OrthoDB" id="2060074at2"/>
<dbReference type="InterPro" id="IPR050490">
    <property type="entry name" value="Bact_solute-bd_prot1"/>
</dbReference>
<evidence type="ECO:0000313" key="2">
    <source>
        <dbReference type="EMBL" id="KJL26843.1"/>
    </source>
</evidence>
<dbReference type="Proteomes" id="UP000033725">
    <property type="component" value="Unassembled WGS sequence"/>
</dbReference>
<gene>
    <name evidence="2" type="primary">msmE_1</name>
    <name evidence="2" type="ORF">RN51_00104</name>
</gene>
<dbReference type="Gene3D" id="3.40.190.10">
    <property type="entry name" value="Periplasmic binding protein-like II"/>
    <property type="match status" value="2"/>
</dbReference>
<dbReference type="RefSeq" id="WP_045262097.1">
    <property type="nucleotide sequence ID" value="NZ_JYIV01000008.1"/>
</dbReference>